<dbReference type="InterPro" id="IPR031325">
    <property type="entry name" value="RHS_repeat"/>
</dbReference>
<dbReference type="InterPro" id="IPR006530">
    <property type="entry name" value="YD"/>
</dbReference>
<dbReference type="InterPro" id="IPR022385">
    <property type="entry name" value="Rhs_assc_core"/>
</dbReference>
<dbReference type="NCBIfam" id="TIGR01643">
    <property type="entry name" value="YD_repeat_2x"/>
    <property type="match status" value="2"/>
</dbReference>
<comment type="caution">
    <text evidence="4">The sequence shown here is derived from an EMBL/GenBank/DDBJ whole genome shotgun (WGS) entry which is preliminary data.</text>
</comment>
<dbReference type="NCBIfam" id="TIGR03696">
    <property type="entry name" value="Rhs_assc_core"/>
    <property type="match status" value="1"/>
</dbReference>
<gene>
    <name evidence="4" type="ORF">VJJ49_12325</name>
</gene>
<dbReference type="InterPro" id="IPR050708">
    <property type="entry name" value="T6SS_VgrG/RHS"/>
</dbReference>
<dbReference type="PANTHER" id="PTHR32305">
    <property type="match status" value="1"/>
</dbReference>
<reference evidence="4 5" key="1">
    <citation type="submission" date="2023-12" db="EMBL/GenBank/DDBJ databases">
        <title>Genomic sequences of Capnocytophaga and Parvimonas strains.</title>
        <authorList>
            <person name="Watt R.M."/>
            <person name="Wang M."/>
            <person name="Yang T."/>
            <person name="Tong W.M."/>
        </authorList>
    </citation>
    <scope>NUCLEOTIDE SEQUENCE [LARGE SCALE GENOMIC DNA]</scope>
    <source>
        <strain evidence="4 5">CCUG 13156</strain>
    </source>
</reference>
<name>A0ABU5YBX8_9FLAO</name>
<keyword evidence="1" id="KW-0677">Repeat</keyword>
<dbReference type="Proteomes" id="UP001324270">
    <property type="component" value="Unassembled WGS sequence"/>
</dbReference>
<dbReference type="Pfam" id="PF05593">
    <property type="entry name" value="RHS_repeat"/>
    <property type="match status" value="1"/>
</dbReference>
<organism evidence="4 5">
    <name type="scientific">Capnocytophaga gingivalis</name>
    <dbReference type="NCBI Taxonomy" id="1017"/>
    <lineage>
        <taxon>Bacteria</taxon>
        <taxon>Pseudomonadati</taxon>
        <taxon>Bacteroidota</taxon>
        <taxon>Flavobacteriia</taxon>
        <taxon>Flavobacteriales</taxon>
        <taxon>Flavobacteriaceae</taxon>
        <taxon>Capnocytophaga</taxon>
    </lineage>
</organism>
<dbReference type="PANTHER" id="PTHR32305:SF15">
    <property type="entry name" value="PROTEIN RHSA-RELATED"/>
    <property type="match status" value="1"/>
</dbReference>
<evidence type="ECO:0000256" key="1">
    <source>
        <dbReference type="ARBA" id="ARBA00022737"/>
    </source>
</evidence>
<dbReference type="InterPro" id="IPR056823">
    <property type="entry name" value="TEN-like_YD-shell"/>
</dbReference>
<keyword evidence="5" id="KW-1185">Reference proteome</keyword>
<dbReference type="Pfam" id="PF25023">
    <property type="entry name" value="TEN_YD-shell"/>
    <property type="match status" value="2"/>
</dbReference>
<protein>
    <submittedName>
        <fullName evidence="4">RHS repeat-associated core domain-containing protein</fullName>
    </submittedName>
</protein>
<dbReference type="EMBL" id="JAYKBV010000021">
    <property type="protein sequence ID" value="MEB3041465.1"/>
    <property type="molecule type" value="Genomic_DNA"/>
</dbReference>
<evidence type="ECO:0000313" key="5">
    <source>
        <dbReference type="Proteomes" id="UP001324270"/>
    </source>
</evidence>
<evidence type="ECO:0000313" key="4">
    <source>
        <dbReference type="EMBL" id="MEB3041465.1"/>
    </source>
</evidence>
<proteinExistence type="predicted"/>
<evidence type="ECO:0000259" key="3">
    <source>
        <dbReference type="Pfam" id="PF25023"/>
    </source>
</evidence>
<evidence type="ECO:0000256" key="2">
    <source>
        <dbReference type="SAM" id="MobiDB-lite"/>
    </source>
</evidence>
<accession>A0ABU5YBX8</accession>
<dbReference type="Gene3D" id="2.180.10.10">
    <property type="entry name" value="RHS repeat-associated core"/>
    <property type="match status" value="2"/>
</dbReference>
<feature type="domain" description="Teneurin-like YD-shell" evidence="3">
    <location>
        <begin position="134"/>
        <end position="264"/>
    </location>
</feature>
<feature type="region of interest" description="Disordered" evidence="2">
    <location>
        <begin position="858"/>
        <end position="880"/>
    </location>
</feature>
<feature type="non-terminal residue" evidence="4">
    <location>
        <position position="1"/>
    </location>
</feature>
<sequence length="905" mass="105738">RDSLGYTKSFYHHNGRVIKYVDPEKGEWNSHYNSFSELEMETDPMGNTTSYLHDKWGNVVKVIEPDGSLTQMEYYDPYNKHLLTEATDPRGGKWEWNYDEVGNLTERKTPLGATTAFKYEKGLLHSLTDALGATTEVLYDRQKNIKRIKAPNEGITEYEYDRLGQCTAITNPHQLRQLRHYDLLGRVELVQDFDDNNISLKYDAMDNVVRYSDAYKDIRYRYKGLNKLIERTEGDSTVRFTYDTEGQLRRIVNEEGEEYLFDLDGNGNVRKETAFDGLVREYQRNQAGWVTKVQRTKKRYTNYDYDPNGRIAQVSYHDGSSEQYLYEAGFLKEATNADAIVIFERDKLGNITKERTQRTNDNEVTEVYSEYDILGRRIRLSSNLGADISYELDKLSNISKITAGDWEAKIDYDKLGLEIQRELTGNVTNQTRRDRLGRMRHQTARSDYGTLLWKEYQWGVDYRLYDIIDHAYKDRDASFEYDDRGYLVRAIYDRKEEQFRTPDKLGNLYETKDKKDRKYKNSQLQQDRTYYYHYDVEGNLIFKEHIKDVGYRPVFSEGELRDLGINPKSTGKGFLYTWNANGSLRSVTDLQGTTYRFRYDAFGRRLEKRRMASTFRFVWDGNVLLHETFKKDTSENTELTTWVFEGFVPTAKLVNGKAYSIISDHLGTPILAIDSDGMEVWNRQLDIYGRVRKEYKHSSLGDDVRPFIPFLYQGQYYDFETKLAYNRFRYYSPETGTYISQDPIRLNGNNPTLYAYVKDSNRWVDRFGLKLLLPEAPTYSGVYHLVGADGKKYVGSAVNIRERLESNAHPKAAEIINSGNYTITFHEVSLGKIDPADKENRSLVNHVLRYHEDDIFDGQGYEPQKDNVQNANRPMADKKQAEYEKEVKEHNVHFTGKKDSITCKK</sequence>
<dbReference type="RefSeq" id="WP_323980046.1">
    <property type="nucleotide sequence ID" value="NZ_JAYKBV010000021.1"/>
</dbReference>
<feature type="domain" description="Teneurin-like YD-shell" evidence="3">
    <location>
        <begin position="473"/>
        <end position="742"/>
    </location>
</feature>